<feature type="domain" description="RNA polymerase sigma-70 ECF-like HTH" evidence="4">
    <location>
        <begin position="1"/>
        <end position="183"/>
    </location>
</feature>
<dbReference type="PANTHER" id="PTHR43133:SF39">
    <property type="entry name" value="SIMILAR TO RNA POLYMERASE SIGMA-E FACTOR"/>
    <property type="match status" value="1"/>
</dbReference>
<evidence type="ECO:0000313" key="5">
    <source>
        <dbReference type="EMBL" id="MCO6042443.1"/>
    </source>
</evidence>
<dbReference type="Proteomes" id="UP001155241">
    <property type="component" value="Unassembled WGS sequence"/>
</dbReference>
<evidence type="ECO:0000256" key="2">
    <source>
        <dbReference type="ARBA" id="ARBA00023082"/>
    </source>
</evidence>
<evidence type="ECO:0000256" key="1">
    <source>
        <dbReference type="ARBA" id="ARBA00023015"/>
    </source>
</evidence>
<evidence type="ECO:0000256" key="3">
    <source>
        <dbReference type="ARBA" id="ARBA00023163"/>
    </source>
</evidence>
<dbReference type="InterPro" id="IPR013324">
    <property type="entry name" value="RNA_pol_sigma_r3/r4-like"/>
</dbReference>
<keyword evidence="2" id="KW-0731">Sigma factor</keyword>
<protein>
    <submittedName>
        <fullName evidence="5">Sigma-70 family RNA polymerase sigma factor</fullName>
    </submittedName>
</protein>
<dbReference type="GO" id="GO:0006352">
    <property type="term" value="P:DNA-templated transcription initiation"/>
    <property type="evidence" value="ECO:0007669"/>
    <property type="project" value="InterPro"/>
</dbReference>
<comment type="caution">
    <text evidence="5">The sequence shown here is derived from an EMBL/GenBank/DDBJ whole genome shotgun (WGS) entry which is preliminary data.</text>
</comment>
<dbReference type="GO" id="GO:0016987">
    <property type="term" value="F:sigma factor activity"/>
    <property type="evidence" value="ECO:0007669"/>
    <property type="project" value="UniProtKB-KW"/>
</dbReference>
<accession>A0A9X2F6B4</accession>
<dbReference type="PANTHER" id="PTHR43133">
    <property type="entry name" value="RNA POLYMERASE ECF-TYPE SIGMA FACTO"/>
    <property type="match status" value="1"/>
</dbReference>
<organism evidence="5 6">
    <name type="scientific">Aeoliella straminimaris</name>
    <dbReference type="NCBI Taxonomy" id="2954799"/>
    <lineage>
        <taxon>Bacteria</taxon>
        <taxon>Pseudomonadati</taxon>
        <taxon>Planctomycetota</taxon>
        <taxon>Planctomycetia</taxon>
        <taxon>Pirellulales</taxon>
        <taxon>Lacipirellulaceae</taxon>
        <taxon>Aeoliella</taxon>
    </lineage>
</organism>
<dbReference type="InterPro" id="IPR011517">
    <property type="entry name" value="RNA_pol_sigma70_ECF-like"/>
</dbReference>
<keyword evidence="3" id="KW-0804">Transcription</keyword>
<dbReference type="InterPro" id="IPR036388">
    <property type="entry name" value="WH-like_DNA-bd_sf"/>
</dbReference>
<keyword evidence="1" id="KW-0805">Transcription regulation</keyword>
<dbReference type="EMBL" id="JAMXLR010000003">
    <property type="protein sequence ID" value="MCO6042443.1"/>
    <property type="molecule type" value="Genomic_DNA"/>
</dbReference>
<sequence length="189" mass="20993">MAEVTQILSRMVSGDPTASDELLPLVYDELRKLAKVRLAREKPGQTLQATALVHDAYLRLVGDGQSPSWDSRGHFFAAAAEAMRRILINRARDKDRLKCGGGWQKVDLDQVELALSTPDEILLDLDEAISALAEEDTVAAKLVKLRFFAGLTQGEAASALEIPRRTADRHWAFARAWLYDRLQNGEHGN</sequence>
<dbReference type="SUPFAM" id="SSF88659">
    <property type="entry name" value="Sigma3 and sigma4 domains of RNA polymerase sigma factors"/>
    <property type="match status" value="1"/>
</dbReference>
<dbReference type="Gene3D" id="1.10.10.10">
    <property type="entry name" value="Winged helix-like DNA-binding domain superfamily/Winged helix DNA-binding domain"/>
    <property type="match status" value="1"/>
</dbReference>
<dbReference type="Pfam" id="PF07638">
    <property type="entry name" value="Sigma70_ECF"/>
    <property type="match status" value="1"/>
</dbReference>
<evidence type="ECO:0000259" key="4">
    <source>
        <dbReference type="Pfam" id="PF07638"/>
    </source>
</evidence>
<gene>
    <name evidence="5" type="ORF">NG895_00850</name>
</gene>
<dbReference type="NCBIfam" id="TIGR02999">
    <property type="entry name" value="Sig-70_X6"/>
    <property type="match status" value="1"/>
</dbReference>
<name>A0A9X2F6B4_9BACT</name>
<keyword evidence="6" id="KW-1185">Reference proteome</keyword>
<dbReference type="AlphaFoldDB" id="A0A9X2F6B4"/>
<reference evidence="5" key="1">
    <citation type="submission" date="2022-06" db="EMBL/GenBank/DDBJ databases">
        <title>Aeoliella straminimaris, a novel planctomycete from sediments.</title>
        <authorList>
            <person name="Vitorino I.R."/>
            <person name="Lage O.M."/>
        </authorList>
    </citation>
    <scope>NUCLEOTIDE SEQUENCE</scope>
    <source>
        <strain evidence="5">ICT_H6.2</strain>
    </source>
</reference>
<dbReference type="InterPro" id="IPR053812">
    <property type="entry name" value="HTH_Sigma70_ECF-like"/>
</dbReference>
<dbReference type="InterPro" id="IPR014284">
    <property type="entry name" value="RNA_pol_sigma-70_dom"/>
</dbReference>
<proteinExistence type="predicted"/>
<dbReference type="InterPro" id="IPR039425">
    <property type="entry name" value="RNA_pol_sigma-70-like"/>
</dbReference>
<evidence type="ECO:0000313" key="6">
    <source>
        <dbReference type="Proteomes" id="UP001155241"/>
    </source>
</evidence>
<dbReference type="NCBIfam" id="TIGR02937">
    <property type="entry name" value="sigma70-ECF"/>
    <property type="match status" value="1"/>
</dbReference>